<dbReference type="Pfam" id="PF00882">
    <property type="entry name" value="Zn_dep_PLPC"/>
    <property type="match status" value="1"/>
</dbReference>
<feature type="domain" description="Phospholipase C/D" evidence="1">
    <location>
        <begin position="6"/>
        <end position="143"/>
    </location>
</feature>
<name>A0A9D1V8F5_9FIRM</name>
<organism evidence="2 3">
    <name type="scientific">Candidatus Borkfalkia faecipullorum</name>
    <dbReference type="NCBI Taxonomy" id="2838510"/>
    <lineage>
        <taxon>Bacteria</taxon>
        <taxon>Bacillati</taxon>
        <taxon>Bacillota</taxon>
        <taxon>Clostridia</taxon>
        <taxon>Christensenellales</taxon>
        <taxon>Christensenellaceae</taxon>
        <taxon>Candidatus Borkfalkia</taxon>
    </lineage>
</organism>
<comment type="caution">
    <text evidence="2">The sequence shown here is derived from an EMBL/GenBank/DDBJ whole genome shotgun (WGS) entry which is preliminary data.</text>
</comment>
<reference evidence="2" key="1">
    <citation type="journal article" date="2021" name="PeerJ">
        <title>Extensive microbial diversity within the chicken gut microbiome revealed by metagenomics and culture.</title>
        <authorList>
            <person name="Gilroy R."/>
            <person name="Ravi A."/>
            <person name="Getino M."/>
            <person name="Pursley I."/>
            <person name="Horton D.L."/>
            <person name="Alikhan N.F."/>
            <person name="Baker D."/>
            <person name="Gharbi K."/>
            <person name="Hall N."/>
            <person name="Watson M."/>
            <person name="Adriaenssens E.M."/>
            <person name="Foster-Nyarko E."/>
            <person name="Jarju S."/>
            <person name="Secka A."/>
            <person name="Antonio M."/>
            <person name="Oren A."/>
            <person name="Chaudhuri R.R."/>
            <person name="La Ragione R."/>
            <person name="Hildebrand F."/>
            <person name="Pallen M.J."/>
        </authorList>
    </citation>
    <scope>NUCLEOTIDE SEQUENCE</scope>
    <source>
        <strain evidence="2">811</strain>
    </source>
</reference>
<dbReference type="AlphaFoldDB" id="A0A9D1V8F5"/>
<protein>
    <submittedName>
        <fullName evidence="2">Zinc dependent phospholipase C family protein</fullName>
    </submittedName>
</protein>
<proteinExistence type="predicted"/>
<accession>A0A9D1V8F5</accession>
<sequence>MPAEYTHQLIAEQIYAGLPEGVRSEITDLSAFYLGAQGADVFYFVNYSKKPNIGKYLHNRRAYEFFTALLGEAKGGTAFSYAAGYLTHYAADTVFHPFVYAMTQQFMREFPDKKVRWHGYIESDLDTLFVREYAKVPVQEYRCPVREQNFDLHEISDLMRRVCAKFPVPRFTEEEFGRGVRRYFRFEKMLTDKRFRRRKVIFRMEQILHLPKVLSCLFRREETDARLKEVTSWKNPSAPEPCEEGPEQLFSRAVAEGIRLICLFFECGKKGIPLPFAPFNKGHLSGIDCRLPFVRPS</sequence>
<evidence type="ECO:0000313" key="3">
    <source>
        <dbReference type="Proteomes" id="UP000824204"/>
    </source>
</evidence>
<dbReference type="Proteomes" id="UP000824204">
    <property type="component" value="Unassembled WGS sequence"/>
</dbReference>
<evidence type="ECO:0000259" key="1">
    <source>
        <dbReference type="Pfam" id="PF00882"/>
    </source>
</evidence>
<gene>
    <name evidence="2" type="ORF">H9741_04440</name>
</gene>
<evidence type="ECO:0000313" key="2">
    <source>
        <dbReference type="EMBL" id="HIX07694.1"/>
    </source>
</evidence>
<reference evidence="2" key="2">
    <citation type="submission" date="2021-04" db="EMBL/GenBank/DDBJ databases">
        <authorList>
            <person name="Gilroy R."/>
        </authorList>
    </citation>
    <scope>NUCLEOTIDE SEQUENCE</scope>
    <source>
        <strain evidence="2">811</strain>
    </source>
</reference>
<dbReference type="InterPro" id="IPR029002">
    <property type="entry name" value="PLPC/GPLD1"/>
</dbReference>
<dbReference type="EMBL" id="DXFX01000055">
    <property type="protein sequence ID" value="HIX07694.1"/>
    <property type="molecule type" value="Genomic_DNA"/>
</dbReference>